<dbReference type="Pfam" id="PF00432">
    <property type="entry name" value="Prenyltrans"/>
    <property type="match status" value="1"/>
</dbReference>
<dbReference type="EMBL" id="VXIS01000347">
    <property type="protein sequence ID" value="KAA8894347.1"/>
    <property type="molecule type" value="Genomic_DNA"/>
</dbReference>
<keyword evidence="13" id="KW-1185">Reference proteome</keyword>
<keyword evidence="6 9" id="KW-0479">Metal-binding</keyword>
<name>A0A5J5EGY3_9PEZI</name>
<organism evidence="12 13">
    <name type="scientific">Sphaerosporella brunnea</name>
    <dbReference type="NCBI Taxonomy" id="1250544"/>
    <lineage>
        <taxon>Eukaryota</taxon>
        <taxon>Fungi</taxon>
        <taxon>Dikarya</taxon>
        <taxon>Ascomycota</taxon>
        <taxon>Pezizomycotina</taxon>
        <taxon>Pezizomycetes</taxon>
        <taxon>Pezizales</taxon>
        <taxon>Pyronemataceae</taxon>
        <taxon>Sphaerosporella</taxon>
    </lineage>
</organism>
<protein>
    <recommendedName>
        <fullName evidence="3 9">Protein farnesyltransferase subunit beta</fullName>
        <shortName evidence="9">FTase-beta</shortName>
        <ecNumber evidence="2 9">2.5.1.58</ecNumber>
    </recommendedName>
</protein>
<keyword evidence="7" id="KW-0677">Repeat</keyword>
<comment type="catalytic activity">
    <reaction evidence="9">
        <text>L-cysteinyl-[protein] + (2E,6E)-farnesyl diphosphate = S-(2E,6E)-farnesyl-L-cysteinyl-[protein] + diphosphate</text>
        <dbReference type="Rhea" id="RHEA:13345"/>
        <dbReference type="Rhea" id="RHEA-COMP:10131"/>
        <dbReference type="Rhea" id="RHEA-COMP:11535"/>
        <dbReference type="ChEBI" id="CHEBI:29950"/>
        <dbReference type="ChEBI" id="CHEBI:33019"/>
        <dbReference type="ChEBI" id="CHEBI:86019"/>
        <dbReference type="ChEBI" id="CHEBI:175763"/>
    </reaction>
</comment>
<sequence length="548" mass="60139">MIFPPHPQAANFISAPSTTISRSPLMRGADASSRRPQRLVSNPKTRLRPRFPKHSKKKKEMPSSCTSSTARIEEIFDDSENDSSLNTKPPPMADTPWSPTNLYVPPKMPPKTPDVFSTLPVLRDTYITFTSTEQDNTVRKVIPLLSSRDDPLPNLKRKIHIEFLEAGLNEKLPSYMTVLDASRPWIIYWCLTGLSLLGVDVTIYRERVISSLTPLQNAIGGFGGSHGHMSHLAPSYAAVLSLATVGGNALSLVDRRTMLKWLLSIKQPNGCFTVAVGGESDVRAIYCALTVISLLRLPVPKELIENTLEYLASCQTYEGGFAATPGGNEAHGGYTFCALAALCILLPPKKLNETVDMPALVRWLSMRQYAPEGGLSGRTNKLVDGCYSTWIGGCWALIEAALGVDMPLWSREGLIRYIMAATQCPYGGLRDKPGKGADSYHTCYVLLGLGNAMYHHTFEETGEEAALEGEGLPLMAPFRWKGSKVVPGVETLVEGFEGWPDMRFGDEAPVTVSGGLKGDRVAMCHPIFNIRYEMVEEARRWGDGLVGF</sequence>
<dbReference type="Proteomes" id="UP000326924">
    <property type="component" value="Unassembled WGS sequence"/>
</dbReference>
<dbReference type="InterPro" id="IPR001330">
    <property type="entry name" value="Prenyltrans"/>
</dbReference>
<dbReference type="EC" id="2.5.1.58" evidence="2 9"/>
<feature type="domain" description="Prenyltransferase alpha-alpha toroid" evidence="11">
    <location>
        <begin position="155"/>
        <end position="469"/>
    </location>
</feature>
<evidence type="ECO:0000256" key="5">
    <source>
        <dbReference type="ARBA" id="ARBA00022679"/>
    </source>
</evidence>
<evidence type="ECO:0000256" key="1">
    <source>
        <dbReference type="ARBA" id="ARBA00010497"/>
    </source>
</evidence>
<comment type="caution">
    <text evidence="12">The sequence shown here is derived from an EMBL/GenBank/DDBJ whole genome shotgun (WGS) entry which is preliminary data.</text>
</comment>
<evidence type="ECO:0000256" key="6">
    <source>
        <dbReference type="ARBA" id="ARBA00022723"/>
    </source>
</evidence>
<gene>
    <name evidence="12" type="ORF">FN846DRAFT_895170</name>
</gene>
<dbReference type="FunCoup" id="A0A5J5EGY3">
    <property type="interactions" value="741"/>
</dbReference>
<dbReference type="InterPro" id="IPR008930">
    <property type="entry name" value="Terpenoid_cyclase/PrenylTrfase"/>
</dbReference>
<dbReference type="InParanoid" id="A0A5J5EGY3"/>
<feature type="compositionally biased region" description="Basic residues" evidence="10">
    <location>
        <begin position="45"/>
        <end position="59"/>
    </location>
</feature>
<evidence type="ECO:0000313" key="12">
    <source>
        <dbReference type="EMBL" id="KAA8894347.1"/>
    </source>
</evidence>
<dbReference type="InterPro" id="IPR045089">
    <property type="entry name" value="PGGT1B-like"/>
</dbReference>
<reference evidence="12 13" key="1">
    <citation type="submission" date="2019-09" db="EMBL/GenBank/DDBJ databases">
        <title>Draft genome of the ectomycorrhizal ascomycete Sphaerosporella brunnea.</title>
        <authorList>
            <consortium name="DOE Joint Genome Institute"/>
            <person name="Benucci G.M."/>
            <person name="Marozzi G."/>
            <person name="Antonielli L."/>
            <person name="Sanchez S."/>
            <person name="Marco P."/>
            <person name="Wang X."/>
            <person name="Falini L.B."/>
            <person name="Barry K."/>
            <person name="Haridas S."/>
            <person name="Lipzen A."/>
            <person name="Labutti K."/>
            <person name="Grigoriev I.V."/>
            <person name="Murat C."/>
            <person name="Martin F."/>
            <person name="Albertini E."/>
            <person name="Donnini D."/>
            <person name="Bonito G."/>
        </authorList>
    </citation>
    <scope>NUCLEOTIDE SEQUENCE [LARGE SCALE GENOMIC DNA]</scope>
    <source>
        <strain evidence="12 13">Sb_GMNB300</strain>
    </source>
</reference>
<evidence type="ECO:0000256" key="8">
    <source>
        <dbReference type="ARBA" id="ARBA00022833"/>
    </source>
</evidence>
<keyword evidence="5 9" id="KW-0808">Transferase</keyword>
<dbReference type="PANTHER" id="PTHR11774">
    <property type="entry name" value="GERANYLGERANYL TRANSFERASE TYPE BETA SUBUNIT"/>
    <property type="match status" value="1"/>
</dbReference>
<comment type="function">
    <text evidence="9">Catalyzes the transfer of a farnesyl moiety from farnesyl diphosphate to a cysteine at the fourth position from the C-terminus of several proteins. The beta subunit is responsible for peptide-binding.</text>
</comment>
<dbReference type="CDD" id="cd02893">
    <property type="entry name" value="FTase"/>
    <property type="match status" value="1"/>
</dbReference>
<evidence type="ECO:0000313" key="13">
    <source>
        <dbReference type="Proteomes" id="UP000326924"/>
    </source>
</evidence>
<dbReference type="AlphaFoldDB" id="A0A5J5EGY3"/>
<dbReference type="GO" id="GO:0005965">
    <property type="term" value="C:protein farnesyltransferase complex"/>
    <property type="evidence" value="ECO:0007669"/>
    <property type="project" value="UniProtKB-UniRule"/>
</dbReference>
<dbReference type="Gene3D" id="1.50.10.20">
    <property type="match status" value="1"/>
</dbReference>
<dbReference type="SUPFAM" id="SSF48239">
    <property type="entry name" value="Terpenoid cyclases/Protein prenyltransferases"/>
    <property type="match status" value="1"/>
</dbReference>
<evidence type="ECO:0000259" key="11">
    <source>
        <dbReference type="Pfam" id="PF00432"/>
    </source>
</evidence>
<accession>A0A5J5EGY3</accession>
<dbReference type="PANTHER" id="PTHR11774:SF6">
    <property type="entry name" value="PROTEIN FARNESYLTRANSFERASE SUBUNIT BETA"/>
    <property type="match status" value="1"/>
</dbReference>
<keyword evidence="4 9" id="KW-0637">Prenyltransferase</keyword>
<feature type="region of interest" description="Disordered" evidence="10">
    <location>
        <begin position="1"/>
        <end position="109"/>
    </location>
</feature>
<comment type="subunit">
    <text evidence="9">Heterodimer of an alpha and a beta subunit.</text>
</comment>
<evidence type="ECO:0000256" key="7">
    <source>
        <dbReference type="ARBA" id="ARBA00022737"/>
    </source>
</evidence>
<dbReference type="OrthoDB" id="10261146at2759"/>
<evidence type="ECO:0000256" key="9">
    <source>
        <dbReference type="RuleBase" id="RU365056"/>
    </source>
</evidence>
<dbReference type="GO" id="GO:0008270">
    <property type="term" value="F:zinc ion binding"/>
    <property type="evidence" value="ECO:0007669"/>
    <property type="project" value="UniProtKB-UniRule"/>
</dbReference>
<keyword evidence="8 9" id="KW-0862">Zinc</keyword>
<evidence type="ECO:0000256" key="10">
    <source>
        <dbReference type="SAM" id="MobiDB-lite"/>
    </source>
</evidence>
<comment type="cofactor">
    <cofactor evidence="9">
        <name>Zn(2+)</name>
        <dbReference type="ChEBI" id="CHEBI:29105"/>
    </cofactor>
    <text evidence="9">Binds 1 zinc ion per subunit.</text>
</comment>
<comment type="similarity">
    <text evidence="1 9">Belongs to the protein prenyltransferase subunit beta family.</text>
</comment>
<dbReference type="GO" id="GO:0004660">
    <property type="term" value="F:protein farnesyltransferase activity"/>
    <property type="evidence" value="ECO:0007669"/>
    <property type="project" value="UniProtKB-UniRule"/>
</dbReference>
<proteinExistence type="inferred from homology"/>
<evidence type="ECO:0000256" key="4">
    <source>
        <dbReference type="ARBA" id="ARBA00022602"/>
    </source>
</evidence>
<evidence type="ECO:0000256" key="3">
    <source>
        <dbReference type="ARBA" id="ARBA00015798"/>
    </source>
</evidence>
<dbReference type="InterPro" id="IPR026872">
    <property type="entry name" value="FTB"/>
</dbReference>
<evidence type="ECO:0000256" key="2">
    <source>
        <dbReference type="ARBA" id="ARBA00012702"/>
    </source>
</evidence>
<dbReference type="GO" id="GO:0097354">
    <property type="term" value="P:prenylation"/>
    <property type="evidence" value="ECO:0007669"/>
    <property type="project" value="UniProtKB-UniRule"/>
</dbReference>